<name>A0A8J7G1G1_9BACL</name>
<comment type="similarity">
    <text evidence="2 4">Belongs to the FliE family.</text>
</comment>
<dbReference type="RefSeq" id="WP_194561408.1">
    <property type="nucleotide sequence ID" value="NZ_JADKPV010000001.1"/>
</dbReference>
<evidence type="ECO:0000256" key="3">
    <source>
        <dbReference type="ARBA" id="ARBA00023143"/>
    </source>
</evidence>
<dbReference type="EMBL" id="JADKPV010000001">
    <property type="protein sequence ID" value="MBF4499937.1"/>
    <property type="molecule type" value="Genomic_DNA"/>
</dbReference>
<evidence type="ECO:0000256" key="2">
    <source>
        <dbReference type="ARBA" id="ARBA00009272"/>
    </source>
</evidence>
<dbReference type="GO" id="GO:0003774">
    <property type="term" value="F:cytoskeletal motor activity"/>
    <property type="evidence" value="ECO:0007669"/>
    <property type="project" value="InterPro"/>
</dbReference>
<gene>
    <name evidence="4 6" type="primary">fliE</name>
    <name evidence="6" type="ORF">IRY55_01075</name>
</gene>
<accession>A0A8J7G1G1</accession>
<dbReference type="HAMAP" id="MF_00724">
    <property type="entry name" value="FliE"/>
    <property type="match status" value="1"/>
</dbReference>
<dbReference type="Proteomes" id="UP000622653">
    <property type="component" value="Unassembled WGS sequence"/>
</dbReference>
<reference evidence="6" key="1">
    <citation type="submission" date="2020-11" db="EMBL/GenBank/DDBJ databases">
        <title>Multidrug resistant novel bacterium Savagea serpentis sp. nov., isolated from the scats of a vine snake (Ahaetulla nasuta).</title>
        <authorList>
            <person name="Venkata Ramana V."/>
            <person name="Vikas Patil S."/>
            <person name="Yogita Lugani V."/>
        </authorList>
    </citation>
    <scope>NUCLEOTIDE SEQUENCE</scope>
    <source>
        <strain evidence="6">SN6</strain>
    </source>
</reference>
<evidence type="ECO:0000256" key="4">
    <source>
        <dbReference type="HAMAP-Rule" id="MF_00724"/>
    </source>
</evidence>
<evidence type="ECO:0000313" key="7">
    <source>
        <dbReference type="Proteomes" id="UP000622653"/>
    </source>
</evidence>
<comment type="subcellular location">
    <subcellularLocation>
        <location evidence="1 4">Bacterial flagellum basal body</location>
    </subcellularLocation>
</comment>
<dbReference type="GO" id="GO:0009425">
    <property type="term" value="C:bacterial-type flagellum basal body"/>
    <property type="evidence" value="ECO:0007669"/>
    <property type="project" value="UniProtKB-SubCell"/>
</dbReference>
<dbReference type="GO" id="GO:0071973">
    <property type="term" value="P:bacterial-type flagellum-dependent cell motility"/>
    <property type="evidence" value="ECO:0007669"/>
    <property type="project" value="InterPro"/>
</dbReference>
<dbReference type="NCBIfam" id="TIGR00205">
    <property type="entry name" value="fliE"/>
    <property type="match status" value="1"/>
</dbReference>
<dbReference type="PANTHER" id="PTHR34653">
    <property type="match status" value="1"/>
</dbReference>
<evidence type="ECO:0000256" key="5">
    <source>
        <dbReference type="NCBIfam" id="TIGR00205"/>
    </source>
</evidence>
<dbReference type="AlphaFoldDB" id="A0A8J7G1G1"/>
<dbReference type="PANTHER" id="PTHR34653:SF1">
    <property type="entry name" value="FLAGELLAR HOOK-BASAL BODY COMPLEX PROTEIN FLIE"/>
    <property type="match status" value="1"/>
</dbReference>
<dbReference type="PRINTS" id="PR01006">
    <property type="entry name" value="FLGHOOKFLIE"/>
</dbReference>
<evidence type="ECO:0000313" key="6">
    <source>
        <dbReference type="EMBL" id="MBF4499937.1"/>
    </source>
</evidence>
<evidence type="ECO:0000256" key="1">
    <source>
        <dbReference type="ARBA" id="ARBA00004117"/>
    </source>
</evidence>
<dbReference type="GO" id="GO:0005198">
    <property type="term" value="F:structural molecule activity"/>
    <property type="evidence" value="ECO:0007669"/>
    <property type="project" value="UniProtKB-UniRule"/>
</dbReference>
<keyword evidence="6" id="KW-0282">Flagellum</keyword>
<sequence>MPKIQSVQAVIPPKNIFEIQNESKQVEQSFGTYLREAIAQVDHMQKVSDVKTGQLVAGQNVDLHNVMIEAQKANIALSATLEIRNKVVEAYQEISRMPL</sequence>
<comment type="caution">
    <text evidence="6">The sequence shown here is derived from an EMBL/GenBank/DDBJ whole genome shotgun (WGS) entry which is preliminary data.</text>
</comment>
<keyword evidence="6" id="KW-0966">Cell projection</keyword>
<dbReference type="Pfam" id="PF02049">
    <property type="entry name" value="FliE"/>
    <property type="match status" value="1"/>
</dbReference>
<keyword evidence="3 4" id="KW-0975">Bacterial flagellum</keyword>
<keyword evidence="7" id="KW-1185">Reference proteome</keyword>
<protein>
    <recommendedName>
        <fullName evidence="4 5">Flagellar hook-basal body complex protein FliE</fullName>
    </recommendedName>
</protein>
<keyword evidence="6" id="KW-0969">Cilium</keyword>
<dbReference type="InterPro" id="IPR001624">
    <property type="entry name" value="FliE"/>
</dbReference>
<organism evidence="6 7">
    <name type="scientific">Savagea serpentis</name>
    <dbReference type="NCBI Taxonomy" id="2785297"/>
    <lineage>
        <taxon>Bacteria</taxon>
        <taxon>Bacillati</taxon>
        <taxon>Bacillota</taxon>
        <taxon>Bacilli</taxon>
        <taxon>Bacillales</taxon>
        <taxon>Caryophanaceae</taxon>
        <taxon>Savagea</taxon>
    </lineage>
</organism>
<proteinExistence type="inferred from homology"/>